<dbReference type="RefSeq" id="WP_155656841.1">
    <property type="nucleotide sequence ID" value="NZ_WOBN01000080.1"/>
</dbReference>
<sequence length="62" mass="7142">MRRYLKQNIRVIGLVLGLTILISVAYHVVEGKIEEKHQKELNSQTWGSKNYGVKVEPLTFSE</sequence>
<keyword evidence="1" id="KW-0472">Membrane</keyword>
<reference evidence="2 3" key="1">
    <citation type="submission" date="2019-11" db="EMBL/GenBank/DDBJ databases">
        <title>Using colonization assays and comparative genomics to discover symbiosis behaviors and factors in Vibrio fischeri.</title>
        <authorList>
            <person name="Bongrand C."/>
            <person name="Moriano-Gutierrez S."/>
            <person name="Arevalo P."/>
            <person name="Mcfall-Ngai M."/>
            <person name="Visick K."/>
            <person name="Polz M.F."/>
            <person name="Ruby E.G."/>
        </authorList>
    </citation>
    <scope>NUCLEOTIDE SEQUENCE [LARGE SCALE GENOMIC DNA]</scope>
    <source>
        <strain evidence="3">emors.4.1</strain>
    </source>
</reference>
<proteinExistence type="predicted"/>
<dbReference type="AlphaFoldDB" id="A0A844P864"/>
<comment type="caution">
    <text evidence="2">The sequence shown here is derived from an EMBL/GenBank/DDBJ whole genome shotgun (WGS) entry which is preliminary data.</text>
</comment>
<keyword evidence="1" id="KW-1133">Transmembrane helix</keyword>
<dbReference type="Proteomes" id="UP000448038">
    <property type="component" value="Unassembled WGS sequence"/>
</dbReference>
<organism evidence="2 3">
    <name type="scientific">Aliivibrio fischeri</name>
    <name type="common">Vibrio fischeri</name>
    <dbReference type="NCBI Taxonomy" id="668"/>
    <lineage>
        <taxon>Bacteria</taxon>
        <taxon>Pseudomonadati</taxon>
        <taxon>Pseudomonadota</taxon>
        <taxon>Gammaproteobacteria</taxon>
        <taxon>Vibrionales</taxon>
        <taxon>Vibrionaceae</taxon>
        <taxon>Aliivibrio</taxon>
    </lineage>
</organism>
<evidence type="ECO:0000313" key="3">
    <source>
        <dbReference type="Proteomes" id="UP000448038"/>
    </source>
</evidence>
<evidence type="ECO:0000313" key="2">
    <source>
        <dbReference type="EMBL" id="MUK51564.1"/>
    </source>
</evidence>
<keyword evidence="1" id="KW-0812">Transmembrane</keyword>
<evidence type="ECO:0000256" key="1">
    <source>
        <dbReference type="SAM" id="Phobius"/>
    </source>
</evidence>
<name>A0A844P864_ALIFS</name>
<gene>
    <name evidence="2" type="ORF">GNP88_21005</name>
</gene>
<feature type="transmembrane region" description="Helical" evidence="1">
    <location>
        <begin position="12"/>
        <end position="29"/>
    </location>
</feature>
<protein>
    <submittedName>
        <fullName evidence="2">Uncharacterized protein</fullName>
    </submittedName>
</protein>
<accession>A0A844P864</accession>
<dbReference type="EMBL" id="WOBN01000080">
    <property type="protein sequence ID" value="MUK51564.1"/>
    <property type="molecule type" value="Genomic_DNA"/>
</dbReference>